<evidence type="ECO:0000256" key="1">
    <source>
        <dbReference type="SAM" id="Phobius"/>
    </source>
</evidence>
<evidence type="ECO:0000313" key="3">
    <source>
        <dbReference type="Proteomes" id="UP000733379"/>
    </source>
</evidence>
<accession>A0ABS6AU11</accession>
<keyword evidence="1" id="KW-1133">Transmembrane helix</keyword>
<keyword evidence="1" id="KW-0472">Membrane</keyword>
<dbReference type="Proteomes" id="UP000733379">
    <property type="component" value="Unassembled WGS sequence"/>
</dbReference>
<dbReference type="EMBL" id="JAHKNI010000002">
    <property type="protein sequence ID" value="MBU3061509.1"/>
    <property type="molecule type" value="Genomic_DNA"/>
</dbReference>
<proteinExistence type="predicted"/>
<name>A0ABS6AU11_9NOCA</name>
<comment type="caution">
    <text evidence="2">The sequence shown here is derived from an EMBL/GenBank/DDBJ whole genome shotgun (WGS) entry which is preliminary data.</text>
</comment>
<keyword evidence="3" id="KW-1185">Reference proteome</keyword>
<gene>
    <name evidence="2" type="ORF">KO481_08225</name>
</gene>
<feature type="transmembrane region" description="Helical" evidence="1">
    <location>
        <begin position="97"/>
        <end position="116"/>
    </location>
</feature>
<protein>
    <recommendedName>
        <fullName evidence="4">ATP synthase subunit I</fullName>
    </recommendedName>
</protein>
<sequence length="126" mass="13821">MNVDRLRIRRAAYVALALGVLALVICGPLERLLLGTFICIGLGLGWLNAQLTWMFITRTIRSEAPSKQGLLLSSAVRLFGLTALSILVAYLARPNGIGIFFGLACFQVILVLHTVLPEWKAMRQPS</sequence>
<evidence type="ECO:0008006" key="4">
    <source>
        <dbReference type="Google" id="ProtNLM"/>
    </source>
</evidence>
<reference evidence="2 3" key="1">
    <citation type="submission" date="2021-06" db="EMBL/GenBank/DDBJ databases">
        <title>Actinomycetes sequencing.</title>
        <authorList>
            <person name="Shan Q."/>
        </authorList>
    </citation>
    <scope>NUCLEOTIDE SEQUENCE [LARGE SCALE GENOMIC DNA]</scope>
    <source>
        <strain evidence="2 3">NEAU-G5</strain>
    </source>
</reference>
<evidence type="ECO:0000313" key="2">
    <source>
        <dbReference type="EMBL" id="MBU3061509.1"/>
    </source>
</evidence>
<feature type="transmembrane region" description="Helical" evidence="1">
    <location>
        <begin position="32"/>
        <end position="49"/>
    </location>
</feature>
<feature type="transmembrane region" description="Helical" evidence="1">
    <location>
        <begin position="70"/>
        <end position="91"/>
    </location>
</feature>
<keyword evidence="1" id="KW-0812">Transmembrane</keyword>
<dbReference type="RefSeq" id="WP_215916384.1">
    <property type="nucleotide sequence ID" value="NZ_JAHKNI010000002.1"/>
</dbReference>
<organism evidence="2 3">
    <name type="scientific">Nocardia albiluteola</name>
    <dbReference type="NCBI Taxonomy" id="2842303"/>
    <lineage>
        <taxon>Bacteria</taxon>
        <taxon>Bacillati</taxon>
        <taxon>Actinomycetota</taxon>
        <taxon>Actinomycetes</taxon>
        <taxon>Mycobacteriales</taxon>
        <taxon>Nocardiaceae</taxon>
        <taxon>Nocardia</taxon>
    </lineage>
</organism>